<reference evidence="2" key="1">
    <citation type="submission" date="2021-06" db="EMBL/GenBank/DDBJ databases">
        <authorList>
            <person name="Hodson N. C."/>
            <person name="Mongue J. A."/>
            <person name="Jaron S. K."/>
        </authorList>
    </citation>
    <scope>NUCLEOTIDE SEQUENCE</scope>
</reference>
<dbReference type="EMBL" id="CAJVCH010310482">
    <property type="protein sequence ID" value="CAG7786083.1"/>
    <property type="molecule type" value="Genomic_DNA"/>
</dbReference>
<comment type="caution">
    <text evidence="2">The sequence shown here is derived from an EMBL/GenBank/DDBJ whole genome shotgun (WGS) entry which is preliminary data.</text>
</comment>
<protein>
    <submittedName>
        <fullName evidence="2">Uncharacterized protein</fullName>
    </submittedName>
</protein>
<evidence type="ECO:0000256" key="1">
    <source>
        <dbReference type="SAM" id="MobiDB-lite"/>
    </source>
</evidence>
<keyword evidence="3" id="KW-1185">Reference proteome</keyword>
<accession>A0A8J2KC92</accession>
<dbReference type="Proteomes" id="UP000708208">
    <property type="component" value="Unassembled WGS sequence"/>
</dbReference>
<feature type="compositionally biased region" description="Polar residues" evidence="1">
    <location>
        <begin position="1"/>
        <end position="13"/>
    </location>
</feature>
<evidence type="ECO:0000313" key="3">
    <source>
        <dbReference type="Proteomes" id="UP000708208"/>
    </source>
</evidence>
<gene>
    <name evidence="2" type="ORF">AFUS01_LOCUS24667</name>
</gene>
<organism evidence="2 3">
    <name type="scientific">Allacma fusca</name>
    <dbReference type="NCBI Taxonomy" id="39272"/>
    <lineage>
        <taxon>Eukaryota</taxon>
        <taxon>Metazoa</taxon>
        <taxon>Ecdysozoa</taxon>
        <taxon>Arthropoda</taxon>
        <taxon>Hexapoda</taxon>
        <taxon>Collembola</taxon>
        <taxon>Symphypleona</taxon>
        <taxon>Sminthuridae</taxon>
        <taxon>Allacma</taxon>
    </lineage>
</organism>
<evidence type="ECO:0000313" key="2">
    <source>
        <dbReference type="EMBL" id="CAG7786083.1"/>
    </source>
</evidence>
<sequence length="29" mass="3114">TQTTTPVPVQSRNGVDLTSHLGMSMGEIR</sequence>
<dbReference type="AlphaFoldDB" id="A0A8J2KC92"/>
<feature type="region of interest" description="Disordered" evidence="1">
    <location>
        <begin position="1"/>
        <end position="29"/>
    </location>
</feature>
<name>A0A8J2KC92_9HEXA</name>
<proteinExistence type="predicted"/>
<feature type="non-terminal residue" evidence="2">
    <location>
        <position position="1"/>
    </location>
</feature>